<keyword evidence="2" id="KW-1185">Reference proteome</keyword>
<dbReference type="Proteomes" id="UP000608024">
    <property type="component" value="Unassembled WGS sequence"/>
</dbReference>
<name>A0A918ZJY6_9ACTN</name>
<reference evidence="1" key="2">
    <citation type="submission" date="2020-09" db="EMBL/GenBank/DDBJ databases">
        <authorList>
            <person name="Sun Q."/>
            <person name="Ohkuma M."/>
        </authorList>
    </citation>
    <scope>NUCLEOTIDE SEQUENCE</scope>
    <source>
        <strain evidence="1">JCM 4784</strain>
    </source>
</reference>
<evidence type="ECO:0000313" key="1">
    <source>
        <dbReference type="EMBL" id="GHE55544.1"/>
    </source>
</evidence>
<accession>A0A918ZJY6</accession>
<sequence>MEGMRFHLQVELDDAATPETTTRELSRILRYWAGNLHHYDLTPGTTEDIHDSTYAKAGSWTITD</sequence>
<comment type="caution">
    <text evidence="1">The sequence shown here is derived from an EMBL/GenBank/DDBJ whole genome shotgun (WGS) entry which is preliminary data.</text>
</comment>
<reference evidence="1" key="1">
    <citation type="journal article" date="2014" name="Int. J. Syst. Evol. Microbiol.">
        <title>Complete genome sequence of Corynebacterium casei LMG S-19264T (=DSM 44701T), isolated from a smear-ripened cheese.</title>
        <authorList>
            <consortium name="US DOE Joint Genome Institute (JGI-PGF)"/>
            <person name="Walter F."/>
            <person name="Albersmeier A."/>
            <person name="Kalinowski J."/>
            <person name="Ruckert C."/>
        </authorList>
    </citation>
    <scope>NUCLEOTIDE SEQUENCE</scope>
    <source>
        <strain evidence="1">JCM 4784</strain>
    </source>
</reference>
<evidence type="ECO:0000313" key="2">
    <source>
        <dbReference type="Proteomes" id="UP000608024"/>
    </source>
</evidence>
<gene>
    <name evidence="1" type="ORF">GCM10018785_26160</name>
</gene>
<protein>
    <submittedName>
        <fullName evidence="1">Uncharacterized protein</fullName>
    </submittedName>
</protein>
<dbReference type="AlphaFoldDB" id="A0A918ZJY6"/>
<proteinExistence type="predicted"/>
<dbReference type="EMBL" id="BNBT01000030">
    <property type="protein sequence ID" value="GHE55544.1"/>
    <property type="molecule type" value="Genomic_DNA"/>
</dbReference>
<organism evidence="1 2">
    <name type="scientific">Streptomyces longispororuber</name>
    <dbReference type="NCBI Taxonomy" id="68230"/>
    <lineage>
        <taxon>Bacteria</taxon>
        <taxon>Bacillati</taxon>
        <taxon>Actinomycetota</taxon>
        <taxon>Actinomycetes</taxon>
        <taxon>Kitasatosporales</taxon>
        <taxon>Streptomycetaceae</taxon>
        <taxon>Streptomyces</taxon>
    </lineage>
</organism>